<dbReference type="PANTHER" id="PTHR21098">
    <property type="entry name" value="RIBOFLAVIN SYNTHASE ALPHA CHAIN"/>
    <property type="match status" value="1"/>
</dbReference>
<evidence type="ECO:0000256" key="2">
    <source>
        <dbReference type="ARBA" id="ARBA00002803"/>
    </source>
</evidence>
<dbReference type="Gene3D" id="2.40.30.20">
    <property type="match status" value="2"/>
</dbReference>
<dbReference type="NCBIfam" id="NF009566">
    <property type="entry name" value="PRK13020.1"/>
    <property type="match status" value="1"/>
</dbReference>
<dbReference type="SUPFAM" id="SSF63380">
    <property type="entry name" value="Riboflavin synthase domain-like"/>
    <property type="match status" value="2"/>
</dbReference>
<dbReference type="InterPro" id="IPR001783">
    <property type="entry name" value="Lumazine-bd"/>
</dbReference>
<evidence type="ECO:0000313" key="12">
    <source>
        <dbReference type="EMBL" id="GLP99546.1"/>
    </source>
</evidence>
<reference evidence="12" key="2">
    <citation type="submission" date="2023-01" db="EMBL/GenBank/DDBJ databases">
        <title>Draft genome sequence of Methylophaga thalassica strain NBRC 102424.</title>
        <authorList>
            <person name="Sun Q."/>
            <person name="Mori K."/>
        </authorList>
    </citation>
    <scope>NUCLEOTIDE SEQUENCE</scope>
    <source>
        <strain evidence="12">NBRC 102424</strain>
    </source>
</reference>
<dbReference type="Proteomes" id="UP001161423">
    <property type="component" value="Unassembled WGS sequence"/>
</dbReference>
<keyword evidence="13" id="KW-1185">Reference proteome</keyword>
<reference evidence="12" key="1">
    <citation type="journal article" date="2014" name="Int. J. Syst. Evol. Microbiol.">
        <title>Complete genome of a new Firmicutes species belonging to the dominant human colonic microbiota ('Ruminococcus bicirculans') reveals two chromosomes and a selective capacity to utilize plant glucans.</title>
        <authorList>
            <consortium name="NISC Comparative Sequencing Program"/>
            <person name="Wegmann U."/>
            <person name="Louis P."/>
            <person name="Goesmann A."/>
            <person name="Henrissat B."/>
            <person name="Duncan S.H."/>
            <person name="Flint H.J."/>
        </authorList>
    </citation>
    <scope>NUCLEOTIDE SEQUENCE</scope>
    <source>
        <strain evidence="12">NBRC 102424</strain>
    </source>
</reference>
<feature type="repeat" description="Lumazine-binding" evidence="10">
    <location>
        <begin position="1"/>
        <end position="97"/>
    </location>
</feature>
<evidence type="ECO:0000256" key="4">
    <source>
        <dbReference type="ARBA" id="ARBA00012827"/>
    </source>
</evidence>
<evidence type="ECO:0000259" key="11">
    <source>
        <dbReference type="PROSITE" id="PS51177"/>
    </source>
</evidence>
<feature type="repeat" description="Lumazine-binding" evidence="10">
    <location>
        <begin position="98"/>
        <end position="194"/>
    </location>
</feature>
<dbReference type="InterPro" id="IPR023366">
    <property type="entry name" value="ATP_synth_asu-like_sf"/>
</dbReference>
<evidence type="ECO:0000256" key="8">
    <source>
        <dbReference type="ARBA" id="ARBA00022737"/>
    </source>
</evidence>
<dbReference type="InterPro" id="IPR017938">
    <property type="entry name" value="Riboflavin_synthase-like_b-brl"/>
</dbReference>
<proteinExistence type="predicted"/>
<evidence type="ECO:0000256" key="6">
    <source>
        <dbReference type="ARBA" id="ARBA00022619"/>
    </source>
</evidence>
<dbReference type="RefSeq" id="WP_284722891.1">
    <property type="nucleotide sequence ID" value="NZ_BSND01000004.1"/>
</dbReference>
<feature type="domain" description="Lumazine-binding" evidence="11">
    <location>
        <begin position="98"/>
        <end position="194"/>
    </location>
</feature>
<keyword evidence="7" id="KW-0808">Transferase</keyword>
<name>A0ABQ5TVT1_9GAMM</name>
<comment type="function">
    <text evidence="2">Catalyzes the dismutation of two molecules of 6,7-dimethyl-8-ribityllumazine, resulting in the formation of riboflavin and 5-amino-6-(D-ribitylamino)uracil.</text>
</comment>
<protein>
    <recommendedName>
        <fullName evidence="5 9">Riboflavin synthase</fullName>
        <ecNumber evidence="4 9">2.5.1.9</ecNumber>
    </recommendedName>
</protein>
<evidence type="ECO:0000256" key="9">
    <source>
        <dbReference type="NCBIfam" id="TIGR00187"/>
    </source>
</evidence>
<feature type="domain" description="Lumazine-binding" evidence="11">
    <location>
        <begin position="1"/>
        <end position="97"/>
    </location>
</feature>
<evidence type="ECO:0000256" key="1">
    <source>
        <dbReference type="ARBA" id="ARBA00000968"/>
    </source>
</evidence>
<organism evidence="12 13">
    <name type="scientific">Methylophaga thalassica</name>
    <dbReference type="NCBI Taxonomy" id="40223"/>
    <lineage>
        <taxon>Bacteria</taxon>
        <taxon>Pseudomonadati</taxon>
        <taxon>Pseudomonadota</taxon>
        <taxon>Gammaproteobacteria</taxon>
        <taxon>Thiotrichales</taxon>
        <taxon>Piscirickettsiaceae</taxon>
        <taxon>Methylophaga</taxon>
    </lineage>
</organism>
<dbReference type="PANTHER" id="PTHR21098:SF12">
    <property type="entry name" value="RIBOFLAVIN SYNTHASE"/>
    <property type="match status" value="1"/>
</dbReference>
<evidence type="ECO:0000256" key="5">
    <source>
        <dbReference type="ARBA" id="ARBA00013950"/>
    </source>
</evidence>
<dbReference type="PIRSF" id="PIRSF000498">
    <property type="entry name" value="Riboflavin_syn_A"/>
    <property type="match status" value="1"/>
</dbReference>
<dbReference type="Pfam" id="PF00677">
    <property type="entry name" value="Lum_binding"/>
    <property type="match status" value="2"/>
</dbReference>
<keyword evidence="8" id="KW-0677">Repeat</keyword>
<evidence type="ECO:0000256" key="10">
    <source>
        <dbReference type="PROSITE-ProRule" id="PRU00524"/>
    </source>
</evidence>
<dbReference type="NCBIfam" id="NF006767">
    <property type="entry name" value="PRK09289.1"/>
    <property type="match status" value="1"/>
</dbReference>
<comment type="caution">
    <text evidence="12">The sequence shown here is derived from an EMBL/GenBank/DDBJ whole genome shotgun (WGS) entry which is preliminary data.</text>
</comment>
<evidence type="ECO:0000313" key="13">
    <source>
        <dbReference type="Proteomes" id="UP001161423"/>
    </source>
</evidence>
<comment type="pathway">
    <text evidence="3">Cofactor biosynthesis; riboflavin biosynthesis; riboflavin from 2-hydroxy-3-oxobutyl phosphate and 5-amino-6-(D-ribitylamino)uracil: step 2/2.</text>
</comment>
<accession>A0ABQ5TVT1</accession>
<dbReference type="CDD" id="cd00402">
    <property type="entry name" value="Riboflavin_synthase_like"/>
    <property type="match status" value="1"/>
</dbReference>
<dbReference type="EC" id="2.5.1.9" evidence="4 9"/>
<dbReference type="InterPro" id="IPR026017">
    <property type="entry name" value="Lumazine-bd_dom"/>
</dbReference>
<keyword evidence="6" id="KW-0686">Riboflavin biosynthesis</keyword>
<comment type="catalytic activity">
    <reaction evidence="1">
        <text>2 6,7-dimethyl-8-(1-D-ribityl)lumazine + H(+) = 5-amino-6-(D-ribitylamino)uracil + riboflavin</text>
        <dbReference type="Rhea" id="RHEA:20772"/>
        <dbReference type="ChEBI" id="CHEBI:15378"/>
        <dbReference type="ChEBI" id="CHEBI:15934"/>
        <dbReference type="ChEBI" id="CHEBI:57986"/>
        <dbReference type="ChEBI" id="CHEBI:58201"/>
        <dbReference type="EC" id="2.5.1.9"/>
    </reaction>
</comment>
<evidence type="ECO:0000256" key="3">
    <source>
        <dbReference type="ARBA" id="ARBA00004887"/>
    </source>
</evidence>
<sequence>MFTGIIAAIGQVTSVTPSGGDMRLKVATQKLDLSDVSLGDSIAINGVCLTVVELDEAHVSFDVSKESLERTALSQIAAGSAVNLEKALAVGDRLGGHMVSGHVDGLGKVLQLTPSARSVQFRIEVPANLERYVAEKGSITIDGVSLTVNQVGPGWFDINIIPHTMQETIIKEYNVGTMVNLEVDLIARYLERLLPGQSSHFVNETL</sequence>
<evidence type="ECO:0000256" key="7">
    <source>
        <dbReference type="ARBA" id="ARBA00022679"/>
    </source>
</evidence>
<gene>
    <name evidence="12" type="primary">ribC</name>
    <name evidence="12" type="ORF">GCM10007891_14000</name>
</gene>
<dbReference type="EMBL" id="BSND01000004">
    <property type="protein sequence ID" value="GLP99546.1"/>
    <property type="molecule type" value="Genomic_DNA"/>
</dbReference>
<dbReference type="NCBIfam" id="TIGR00187">
    <property type="entry name" value="ribE"/>
    <property type="match status" value="1"/>
</dbReference>
<dbReference type="PROSITE" id="PS51177">
    <property type="entry name" value="LUMAZINE_BIND"/>
    <property type="match status" value="2"/>
</dbReference>